<feature type="compositionally biased region" description="Gly residues" evidence="1">
    <location>
        <begin position="85"/>
        <end position="95"/>
    </location>
</feature>
<feature type="region of interest" description="Disordered" evidence="1">
    <location>
        <begin position="31"/>
        <end position="55"/>
    </location>
</feature>
<dbReference type="Proteomes" id="UP001202674">
    <property type="component" value="Unassembled WGS sequence"/>
</dbReference>
<proteinExistence type="predicted"/>
<dbReference type="PROSITE" id="PS51318">
    <property type="entry name" value="TAT"/>
    <property type="match status" value="1"/>
</dbReference>
<evidence type="ECO:0000313" key="3">
    <source>
        <dbReference type="Proteomes" id="UP001202674"/>
    </source>
</evidence>
<dbReference type="InterPro" id="IPR006311">
    <property type="entry name" value="TAT_signal"/>
</dbReference>
<dbReference type="EMBL" id="JAKRVY010000008">
    <property type="protein sequence ID" value="MCL9814673.1"/>
    <property type="molecule type" value="Genomic_DNA"/>
</dbReference>
<comment type="caution">
    <text evidence="2">The sequence shown here is derived from an EMBL/GenBank/DDBJ whole genome shotgun (WGS) entry which is preliminary data.</text>
</comment>
<accession>A0AAE3FST5</accession>
<dbReference type="AlphaFoldDB" id="A0AAE3FST5"/>
<reference evidence="2 3" key="1">
    <citation type="journal article" date="2022" name="Syst. Appl. Microbiol.">
        <title>Natronocalculus amylovorans gen. nov., sp. nov., and Natranaeroarchaeum aerophilus sp. nov., dominant culturable amylolytic natronoarchaea from hypersaline soda lakes in southwestern Siberia.</title>
        <authorList>
            <person name="Sorokin D.Y."/>
            <person name="Elcheninov A.G."/>
            <person name="Khizhniak T.V."/>
            <person name="Koenen M."/>
            <person name="Bale N.J."/>
            <person name="Damste J.S.S."/>
            <person name="Kublanov I.V."/>
        </authorList>
    </citation>
    <scope>NUCLEOTIDE SEQUENCE [LARGE SCALE GENOMIC DNA]</scope>
    <source>
        <strain evidence="2 3">AArc-St1-1</strain>
    </source>
</reference>
<gene>
    <name evidence="2" type="ORF">AArcSt11_13525</name>
</gene>
<keyword evidence="3" id="KW-1185">Reference proteome</keyword>
<evidence type="ECO:0000256" key="1">
    <source>
        <dbReference type="SAM" id="MobiDB-lite"/>
    </source>
</evidence>
<sequence>MNELPFNRRDLLKLSGSTLFAAGAVPQAVQAQKTTISPGEEISGTINSSDDRDEFEMSVSQGDVIEIESEKEARNRTRFNMSLPRGGGGNFGGSVGEETYRTRRTIEETGTLEFSIYTFDEDVDDPQPYSFEITRYEGLDQWPA</sequence>
<organism evidence="2 3">
    <name type="scientific">Natranaeroarchaeum aerophilus</name>
    <dbReference type="NCBI Taxonomy" id="2917711"/>
    <lineage>
        <taxon>Archaea</taxon>
        <taxon>Methanobacteriati</taxon>
        <taxon>Methanobacteriota</taxon>
        <taxon>Stenosarchaea group</taxon>
        <taxon>Halobacteria</taxon>
        <taxon>Halobacteriales</taxon>
        <taxon>Natronoarchaeaceae</taxon>
        <taxon>Natranaeroarchaeum</taxon>
    </lineage>
</organism>
<protein>
    <submittedName>
        <fullName evidence="2">Uncharacterized protein</fullName>
    </submittedName>
</protein>
<name>A0AAE3FST5_9EURY</name>
<feature type="non-terminal residue" evidence="2">
    <location>
        <position position="144"/>
    </location>
</feature>
<dbReference type="RefSeq" id="WP_250597831.1">
    <property type="nucleotide sequence ID" value="NZ_JAKRVY010000008.1"/>
</dbReference>
<evidence type="ECO:0000313" key="2">
    <source>
        <dbReference type="EMBL" id="MCL9814673.1"/>
    </source>
</evidence>
<dbReference type="Gene3D" id="2.60.120.380">
    <property type="match status" value="1"/>
</dbReference>
<feature type="region of interest" description="Disordered" evidence="1">
    <location>
        <begin position="71"/>
        <end position="101"/>
    </location>
</feature>